<dbReference type="EMBL" id="JACEFF010000479">
    <property type="protein sequence ID" value="KAH9636760.1"/>
    <property type="molecule type" value="Genomic_DNA"/>
</dbReference>
<evidence type="ECO:0000256" key="1">
    <source>
        <dbReference type="SAM" id="MobiDB-lite"/>
    </source>
</evidence>
<accession>A0A922MGF8</accession>
<comment type="caution">
    <text evidence="2">The sequence shown here is derived from an EMBL/GenBank/DDBJ whole genome shotgun (WGS) entry which is preliminary data.</text>
</comment>
<name>A0A922MGF8_SPOEX</name>
<feature type="region of interest" description="Disordered" evidence="1">
    <location>
        <begin position="59"/>
        <end position="79"/>
    </location>
</feature>
<proteinExistence type="predicted"/>
<gene>
    <name evidence="2" type="ORF">HF086_005083</name>
</gene>
<dbReference type="Proteomes" id="UP000814243">
    <property type="component" value="Unassembled WGS sequence"/>
</dbReference>
<organism evidence="2 3">
    <name type="scientific">Spodoptera exigua</name>
    <name type="common">Beet armyworm</name>
    <name type="synonym">Noctua fulgens</name>
    <dbReference type="NCBI Taxonomy" id="7107"/>
    <lineage>
        <taxon>Eukaryota</taxon>
        <taxon>Metazoa</taxon>
        <taxon>Ecdysozoa</taxon>
        <taxon>Arthropoda</taxon>
        <taxon>Hexapoda</taxon>
        <taxon>Insecta</taxon>
        <taxon>Pterygota</taxon>
        <taxon>Neoptera</taxon>
        <taxon>Endopterygota</taxon>
        <taxon>Lepidoptera</taxon>
        <taxon>Glossata</taxon>
        <taxon>Ditrysia</taxon>
        <taxon>Noctuoidea</taxon>
        <taxon>Noctuidae</taxon>
        <taxon>Amphipyrinae</taxon>
        <taxon>Spodoptera</taxon>
    </lineage>
</organism>
<sequence length="170" mass="18749">MTLSNQPMSKYRQPTQCPTVQRNMRKPTKFKMNRISMNFLMTIAILALLPYSSTLSLPNGDPAPGRSPGPPEIEDKEVSTDDKVIEVGEVYDETTTSDEVEITTVSEVVSERTVDISDACAFAKIPSDSDDIVTLSDNDSDVNLTLSHPVFETDELVRGVVYDAKVFDSP</sequence>
<evidence type="ECO:0000313" key="2">
    <source>
        <dbReference type="EMBL" id="KAH9636760.1"/>
    </source>
</evidence>
<protein>
    <submittedName>
        <fullName evidence="2">Uncharacterized protein</fullName>
    </submittedName>
</protein>
<reference evidence="2" key="1">
    <citation type="journal article" date="2021" name="G3 (Bethesda)">
        <title>Genome and transcriptome analysis of the beet armyworm Spodoptera exigua reveals targets for pest control. .</title>
        <authorList>
            <person name="Simon S."/>
            <person name="Breeschoten T."/>
            <person name="Jansen H.J."/>
            <person name="Dirks R.P."/>
            <person name="Schranz M.E."/>
            <person name="Ros V.I.D."/>
        </authorList>
    </citation>
    <scope>NUCLEOTIDE SEQUENCE</scope>
    <source>
        <strain evidence="2">TB_SE_WUR_2020</strain>
    </source>
</reference>
<dbReference type="AlphaFoldDB" id="A0A922MGF8"/>
<evidence type="ECO:0000313" key="3">
    <source>
        <dbReference type="Proteomes" id="UP000814243"/>
    </source>
</evidence>